<protein>
    <submittedName>
        <fullName evidence="3">Thiamine-phosphate kinase</fullName>
    </submittedName>
</protein>
<dbReference type="SUPFAM" id="SSF56042">
    <property type="entry name" value="PurM C-terminal domain-like"/>
    <property type="match status" value="1"/>
</dbReference>
<dbReference type="CDD" id="cd02194">
    <property type="entry name" value="ThiL"/>
    <property type="match status" value="1"/>
</dbReference>
<dbReference type="PANTHER" id="PTHR30270:SF0">
    <property type="entry name" value="THIAMINE-MONOPHOSPHATE KINASE"/>
    <property type="match status" value="1"/>
</dbReference>
<dbReference type="RefSeq" id="WP_241041576.1">
    <property type="nucleotide sequence ID" value="NZ_BAAAJF010000016.1"/>
</dbReference>
<evidence type="ECO:0000259" key="1">
    <source>
        <dbReference type="Pfam" id="PF00586"/>
    </source>
</evidence>
<dbReference type="GO" id="GO:0016301">
    <property type="term" value="F:kinase activity"/>
    <property type="evidence" value="ECO:0007669"/>
    <property type="project" value="UniProtKB-KW"/>
</dbReference>
<feature type="domain" description="PurM-like N-terminal" evidence="1">
    <location>
        <begin position="34"/>
        <end position="142"/>
    </location>
</feature>
<dbReference type="InterPro" id="IPR016188">
    <property type="entry name" value="PurM-like_N"/>
</dbReference>
<dbReference type="Gene3D" id="3.90.650.10">
    <property type="entry name" value="PurM-like C-terminal domain"/>
    <property type="match status" value="1"/>
</dbReference>
<feature type="domain" description="PurM-like C-terminal" evidence="2">
    <location>
        <begin position="167"/>
        <end position="316"/>
    </location>
</feature>
<reference evidence="3 4" key="1">
    <citation type="submission" date="2022-03" db="EMBL/GenBank/DDBJ databases">
        <title>Pseudonocardia alaer sp. nov., a novel actinomycete isolated from reed forest soil.</title>
        <authorList>
            <person name="Wang L."/>
        </authorList>
    </citation>
    <scope>NUCLEOTIDE SEQUENCE [LARGE SCALE GENOMIC DNA]</scope>
    <source>
        <strain evidence="3 4">Y-16303</strain>
    </source>
</reference>
<evidence type="ECO:0000313" key="3">
    <source>
        <dbReference type="EMBL" id="MCH6170769.1"/>
    </source>
</evidence>
<dbReference type="Pfam" id="PF00586">
    <property type="entry name" value="AIRS"/>
    <property type="match status" value="1"/>
</dbReference>
<keyword evidence="3" id="KW-0808">Transferase</keyword>
<dbReference type="Gene3D" id="3.30.1330.10">
    <property type="entry name" value="PurM-like, N-terminal domain"/>
    <property type="match status" value="1"/>
</dbReference>
<comment type="caution">
    <text evidence="3">The sequence shown here is derived from an EMBL/GenBank/DDBJ whole genome shotgun (WGS) entry which is preliminary data.</text>
</comment>
<keyword evidence="3" id="KW-0418">Kinase</keyword>
<accession>A0ABS9TQE8</accession>
<proteinExistence type="predicted"/>
<organism evidence="3 4">
    <name type="scientific">Pseudonocardia alaniniphila</name>
    <dbReference type="NCBI Taxonomy" id="75291"/>
    <lineage>
        <taxon>Bacteria</taxon>
        <taxon>Bacillati</taxon>
        <taxon>Actinomycetota</taxon>
        <taxon>Actinomycetes</taxon>
        <taxon>Pseudonocardiales</taxon>
        <taxon>Pseudonocardiaceae</taxon>
        <taxon>Pseudonocardia</taxon>
    </lineage>
</organism>
<name>A0ABS9TQE8_9PSEU</name>
<dbReference type="InterPro" id="IPR036676">
    <property type="entry name" value="PurM-like_C_sf"/>
</dbReference>
<sequence length="364" mass="39585">MVDTEATISLADLGERRIYDEVIEPRYRDVPSFGDDCADFGHGLVVTTDSCPTPLLERIGERDLYYSGWLLATINLSDLAAAGALPEGLVVNYTLPSETSVGDLKRIIEGVDACAKFHGTRVLGGDIRDGKVRQLSATAIGRTLPRNFMRGRWSSGKLSRRGARAKDALILVGNPGYLWGAALVSRGHADVPVDVRLQILERARRPVAQLKAARLLARHGLAKAAIDVSDGLFAAVRLLAAANGLGAVMEPEIELDDVLKDVCEKSGVSSLQLGQNWGDWCLLVAVGHRQAAYALRALRKRNLSARRVGTLTSDPEKLLVRSENGPMAWQGIDQERFTARSWQGDGIDAHISWMKEQSQAVGRT</sequence>
<dbReference type="InterPro" id="IPR006283">
    <property type="entry name" value="ThiL-like"/>
</dbReference>
<dbReference type="InterPro" id="IPR036921">
    <property type="entry name" value="PurM-like_N_sf"/>
</dbReference>
<dbReference type="EMBL" id="JAKXMK010000036">
    <property type="protein sequence ID" value="MCH6170769.1"/>
    <property type="molecule type" value="Genomic_DNA"/>
</dbReference>
<dbReference type="Proteomes" id="UP001299970">
    <property type="component" value="Unassembled WGS sequence"/>
</dbReference>
<dbReference type="Pfam" id="PF02769">
    <property type="entry name" value="AIRS_C"/>
    <property type="match status" value="1"/>
</dbReference>
<evidence type="ECO:0000259" key="2">
    <source>
        <dbReference type="Pfam" id="PF02769"/>
    </source>
</evidence>
<dbReference type="PANTHER" id="PTHR30270">
    <property type="entry name" value="THIAMINE-MONOPHOSPHATE KINASE"/>
    <property type="match status" value="1"/>
</dbReference>
<dbReference type="SUPFAM" id="SSF55326">
    <property type="entry name" value="PurM N-terminal domain-like"/>
    <property type="match status" value="1"/>
</dbReference>
<evidence type="ECO:0000313" key="4">
    <source>
        <dbReference type="Proteomes" id="UP001299970"/>
    </source>
</evidence>
<keyword evidence="4" id="KW-1185">Reference proteome</keyword>
<dbReference type="InterPro" id="IPR010918">
    <property type="entry name" value="PurM-like_C_dom"/>
</dbReference>
<gene>
    <name evidence="3" type="ORF">MMF94_34120</name>
</gene>